<protein>
    <submittedName>
        <fullName evidence="1">Uncharacterized protein</fullName>
    </submittedName>
</protein>
<evidence type="ECO:0000313" key="2">
    <source>
        <dbReference type="Proteomes" id="UP000829720"/>
    </source>
</evidence>
<proteinExistence type="predicted"/>
<dbReference type="AlphaFoldDB" id="A0A8T3E0M9"/>
<reference evidence="1" key="1">
    <citation type="submission" date="2021-01" db="EMBL/GenBank/DDBJ databases">
        <authorList>
            <person name="Zahm M."/>
            <person name="Roques C."/>
            <person name="Cabau C."/>
            <person name="Klopp C."/>
            <person name="Donnadieu C."/>
            <person name="Jouanno E."/>
            <person name="Lampietro C."/>
            <person name="Louis A."/>
            <person name="Herpin A."/>
            <person name="Echchiki A."/>
            <person name="Berthelot C."/>
            <person name="Parey E."/>
            <person name="Roest-Crollius H."/>
            <person name="Braasch I."/>
            <person name="Postlethwait J."/>
            <person name="Bobe J."/>
            <person name="Montfort J."/>
            <person name="Bouchez O."/>
            <person name="Begum T."/>
            <person name="Mejri S."/>
            <person name="Adams A."/>
            <person name="Chen W.-J."/>
            <person name="Guiguen Y."/>
        </authorList>
    </citation>
    <scope>NUCLEOTIDE SEQUENCE</scope>
    <source>
        <tissue evidence="1">Blood</tissue>
    </source>
</reference>
<comment type="caution">
    <text evidence="1">The sequence shown here is derived from an EMBL/GenBank/DDBJ whole genome shotgun (WGS) entry which is preliminary data.</text>
</comment>
<dbReference type="EMBL" id="JAERUA010000004">
    <property type="protein sequence ID" value="KAI1901167.1"/>
    <property type="molecule type" value="Genomic_DNA"/>
</dbReference>
<evidence type="ECO:0000313" key="1">
    <source>
        <dbReference type="EMBL" id="KAI1901167.1"/>
    </source>
</evidence>
<accession>A0A8T3E0M9</accession>
<organism evidence="1 2">
    <name type="scientific">Albula goreensis</name>
    <dbReference type="NCBI Taxonomy" id="1534307"/>
    <lineage>
        <taxon>Eukaryota</taxon>
        <taxon>Metazoa</taxon>
        <taxon>Chordata</taxon>
        <taxon>Craniata</taxon>
        <taxon>Vertebrata</taxon>
        <taxon>Euteleostomi</taxon>
        <taxon>Actinopterygii</taxon>
        <taxon>Neopterygii</taxon>
        <taxon>Teleostei</taxon>
        <taxon>Albuliformes</taxon>
        <taxon>Albulidae</taxon>
        <taxon>Albula</taxon>
    </lineage>
</organism>
<gene>
    <name evidence="1" type="ORF">AGOR_G00057400</name>
</gene>
<keyword evidence="2" id="KW-1185">Reference proteome</keyword>
<name>A0A8T3E0M9_9TELE</name>
<dbReference type="Proteomes" id="UP000829720">
    <property type="component" value="Unassembled WGS sequence"/>
</dbReference>
<sequence>MVRKRPPGMQHRSSAEIGRKSISDWVWSEDLQLRAVCGPCRFKLWLLQRGSSSVWNFLCGGDRLCCDALFCYGAPCVSC</sequence>